<comment type="caution">
    <text evidence="1">The sequence shown here is derived from an EMBL/GenBank/DDBJ whole genome shotgun (WGS) entry which is preliminary data.</text>
</comment>
<dbReference type="InterPro" id="IPR008942">
    <property type="entry name" value="ENTH_VHS"/>
</dbReference>
<accession>A0AAD4SS67</accession>
<name>A0AAD4SS67_9MAGN</name>
<evidence type="ECO:0000313" key="2">
    <source>
        <dbReference type="Proteomes" id="UP001202328"/>
    </source>
</evidence>
<organism evidence="1 2">
    <name type="scientific">Papaver atlanticum</name>
    <dbReference type="NCBI Taxonomy" id="357466"/>
    <lineage>
        <taxon>Eukaryota</taxon>
        <taxon>Viridiplantae</taxon>
        <taxon>Streptophyta</taxon>
        <taxon>Embryophyta</taxon>
        <taxon>Tracheophyta</taxon>
        <taxon>Spermatophyta</taxon>
        <taxon>Magnoliopsida</taxon>
        <taxon>Ranunculales</taxon>
        <taxon>Papaveraceae</taxon>
        <taxon>Papaveroideae</taxon>
        <taxon>Papaver</taxon>
    </lineage>
</organism>
<protein>
    <submittedName>
        <fullName evidence="1">Uncharacterized protein</fullName>
    </submittedName>
</protein>
<dbReference type="EMBL" id="JAJJMB010008785">
    <property type="protein sequence ID" value="KAI3920843.1"/>
    <property type="molecule type" value="Genomic_DNA"/>
</dbReference>
<sequence length="202" mass="23208">MKTLTVIHRALREVNHSFPEELIKYGRSRSHMLNMPHFKDNSSPNERLECFRVLKHEIEIDPPDSTEYLKRKGMAFEVLGNKVCLLGAVVGLKTLLTKSTVMTLQETLGIPLLLCRLLGFKRESLCYLRGRLSTFLGYVQSGYKQLDLSLRSKILFLTLKNHSSWMGKYTSGPAIVVEGNLYVLDQSFGTRLMMWVKDFHHC</sequence>
<dbReference type="AlphaFoldDB" id="A0AAD4SS67"/>
<evidence type="ECO:0000313" key="1">
    <source>
        <dbReference type="EMBL" id="KAI3920843.1"/>
    </source>
</evidence>
<reference evidence="1" key="1">
    <citation type="submission" date="2022-04" db="EMBL/GenBank/DDBJ databases">
        <title>A functionally conserved STORR gene fusion in Papaver species that diverged 16.8 million years ago.</title>
        <authorList>
            <person name="Catania T."/>
        </authorList>
    </citation>
    <scope>NUCLEOTIDE SEQUENCE</scope>
    <source>
        <strain evidence="1">S-188037</strain>
    </source>
</reference>
<dbReference type="Proteomes" id="UP001202328">
    <property type="component" value="Unassembled WGS sequence"/>
</dbReference>
<gene>
    <name evidence="1" type="ORF">MKW98_005669</name>
</gene>
<keyword evidence="2" id="KW-1185">Reference proteome</keyword>
<dbReference type="Gene3D" id="1.25.40.90">
    <property type="match status" value="1"/>
</dbReference>
<proteinExistence type="predicted"/>